<accession>A0A0F9PPF8</accession>
<comment type="caution">
    <text evidence="1">The sequence shown here is derived from an EMBL/GenBank/DDBJ whole genome shotgun (WGS) entry which is preliminary data.</text>
</comment>
<gene>
    <name evidence="1" type="ORF">LCGC14_1112530</name>
</gene>
<protein>
    <submittedName>
        <fullName evidence="1">Uncharacterized protein</fullName>
    </submittedName>
</protein>
<evidence type="ECO:0000313" key="1">
    <source>
        <dbReference type="EMBL" id="KKN02956.1"/>
    </source>
</evidence>
<dbReference type="EMBL" id="LAZR01005088">
    <property type="protein sequence ID" value="KKN02956.1"/>
    <property type="molecule type" value="Genomic_DNA"/>
</dbReference>
<dbReference type="AlphaFoldDB" id="A0A0F9PPF8"/>
<proteinExistence type="predicted"/>
<sequence length="81" mass="9188">MSNIITDKHWIVCRIRQCMIGKPPSDLEETIQGFSSQITFASFGTAKEYCKLQTKEGKPHIIYESVLRTDTETPPIKETGL</sequence>
<reference evidence="1" key="1">
    <citation type="journal article" date="2015" name="Nature">
        <title>Complex archaea that bridge the gap between prokaryotes and eukaryotes.</title>
        <authorList>
            <person name="Spang A."/>
            <person name="Saw J.H."/>
            <person name="Jorgensen S.L."/>
            <person name="Zaremba-Niedzwiedzka K."/>
            <person name="Martijn J."/>
            <person name="Lind A.E."/>
            <person name="van Eijk R."/>
            <person name="Schleper C."/>
            <person name="Guy L."/>
            <person name="Ettema T.J."/>
        </authorList>
    </citation>
    <scope>NUCLEOTIDE SEQUENCE</scope>
</reference>
<name>A0A0F9PPF8_9ZZZZ</name>
<organism evidence="1">
    <name type="scientific">marine sediment metagenome</name>
    <dbReference type="NCBI Taxonomy" id="412755"/>
    <lineage>
        <taxon>unclassified sequences</taxon>
        <taxon>metagenomes</taxon>
        <taxon>ecological metagenomes</taxon>
    </lineage>
</organism>